<dbReference type="PANTHER" id="PTHR31669">
    <property type="entry name" value="PROTEIN FAR1-RELATED SEQUENCE 10-RELATED"/>
    <property type="match status" value="1"/>
</dbReference>
<proteinExistence type="inferred from homology"/>
<dbReference type="SMART" id="SM00575">
    <property type="entry name" value="ZnF_PMZ"/>
    <property type="match status" value="1"/>
</dbReference>
<evidence type="ECO:0000313" key="8">
    <source>
        <dbReference type="EMBL" id="GJM98068.1"/>
    </source>
</evidence>
<keyword evidence="2 6" id="KW-0479">Metal-binding</keyword>
<comment type="caution">
    <text evidence="8">The sequence shown here is derived from an EMBL/GenBank/DDBJ whole genome shotgun (WGS) entry which is preliminary data.</text>
</comment>
<dbReference type="InterPro" id="IPR006564">
    <property type="entry name" value="Znf_PMZ"/>
</dbReference>
<feature type="domain" description="SWIM-type" evidence="7">
    <location>
        <begin position="1"/>
        <end position="28"/>
    </location>
</feature>
<dbReference type="InterPro" id="IPR007527">
    <property type="entry name" value="Znf_SWIM"/>
</dbReference>
<dbReference type="GO" id="GO:0006355">
    <property type="term" value="P:regulation of DNA-templated transcription"/>
    <property type="evidence" value="ECO:0007669"/>
    <property type="project" value="UniProtKB-UniRule"/>
</dbReference>
<evidence type="ECO:0000256" key="5">
    <source>
        <dbReference type="PROSITE-ProRule" id="PRU00325"/>
    </source>
</evidence>
<evidence type="ECO:0000256" key="6">
    <source>
        <dbReference type="RuleBase" id="RU367018"/>
    </source>
</evidence>
<name>A0AAV5CJ47_ELECO</name>
<keyword evidence="9" id="KW-1185">Reference proteome</keyword>
<comment type="subcellular location">
    <subcellularLocation>
        <location evidence="6">Nucleus</location>
    </subcellularLocation>
</comment>
<gene>
    <name evidence="8" type="primary">ga15043</name>
    <name evidence="8" type="ORF">PR202_ga15043</name>
</gene>
<keyword evidence="6" id="KW-0539">Nucleus</keyword>
<accession>A0AAV5CJ47</accession>
<dbReference type="EMBL" id="BQKI01000007">
    <property type="protein sequence ID" value="GJM98068.1"/>
    <property type="molecule type" value="Genomic_DNA"/>
</dbReference>
<dbReference type="Proteomes" id="UP001054889">
    <property type="component" value="Unassembled WGS sequence"/>
</dbReference>
<comment type="function">
    <text evidence="6">Putative transcription activator involved in regulating light control of development.</text>
</comment>
<evidence type="ECO:0000256" key="1">
    <source>
        <dbReference type="ARBA" id="ARBA00005889"/>
    </source>
</evidence>
<evidence type="ECO:0000256" key="4">
    <source>
        <dbReference type="ARBA" id="ARBA00022833"/>
    </source>
</evidence>
<sequence>MIAHCSCMLMETHGIPCRHVIYVLRSIKLNELPSHYVLKRWTKYCNKEIVYDVDGIFLEEKRTNSMDMEVNRMALDMRKDMEDLFQRAGNSVDTMNIVKSKFQKFVDEIKESFLPINKVELKKPRVLLGVLFLRKQIYCLQMSYTPRGESRGSGDTLIRVGVTRRRRRLRKRKMREFYAYAGHAKNWFYMINVIVPKKAHFPEASISTFVNLYLVVLSISR</sequence>
<dbReference type="InterPro" id="IPR031052">
    <property type="entry name" value="FHY3/FAR1"/>
</dbReference>
<dbReference type="PANTHER" id="PTHR31669:SF306">
    <property type="entry name" value="PROTEIN FAR1-RELATED SEQUENCE"/>
    <property type="match status" value="1"/>
</dbReference>
<dbReference type="PROSITE" id="PS50966">
    <property type="entry name" value="ZF_SWIM"/>
    <property type="match status" value="1"/>
</dbReference>
<comment type="similarity">
    <text evidence="1 6">Belongs to the FHY3/FAR1 family.</text>
</comment>
<evidence type="ECO:0000259" key="7">
    <source>
        <dbReference type="PROSITE" id="PS50966"/>
    </source>
</evidence>
<dbReference type="GO" id="GO:0008270">
    <property type="term" value="F:zinc ion binding"/>
    <property type="evidence" value="ECO:0007669"/>
    <property type="project" value="UniProtKB-UniRule"/>
</dbReference>
<keyword evidence="4 6" id="KW-0862">Zinc</keyword>
<reference evidence="8" key="1">
    <citation type="journal article" date="2018" name="DNA Res.">
        <title>Multiple hybrid de novo genome assembly of finger millet, an orphan allotetraploid crop.</title>
        <authorList>
            <person name="Hatakeyama M."/>
            <person name="Aluri S."/>
            <person name="Balachadran M.T."/>
            <person name="Sivarajan S.R."/>
            <person name="Patrignani A."/>
            <person name="Gruter S."/>
            <person name="Poveda L."/>
            <person name="Shimizu-Inatsugi R."/>
            <person name="Baeten J."/>
            <person name="Francoijs K.J."/>
            <person name="Nataraja K.N."/>
            <person name="Reddy Y.A.N."/>
            <person name="Phadnis S."/>
            <person name="Ravikumar R.L."/>
            <person name="Schlapbach R."/>
            <person name="Sreeman S.M."/>
            <person name="Shimizu K.K."/>
        </authorList>
    </citation>
    <scope>NUCLEOTIDE SEQUENCE</scope>
</reference>
<dbReference type="GO" id="GO:0005634">
    <property type="term" value="C:nucleus"/>
    <property type="evidence" value="ECO:0007669"/>
    <property type="project" value="UniProtKB-SubCell"/>
</dbReference>
<keyword evidence="3 5" id="KW-0863">Zinc-finger</keyword>
<dbReference type="AlphaFoldDB" id="A0AAV5CJ47"/>
<reference evidence="8" key="2">
    <citation type="submission" date="2021-12" db="EMBL/GenBank/DDBJ databases">
        <title>Resequencing data analysis of finger millet.</title>
        <authorList>
            <person name="Hatakeyama M."/>
            <person name="Aluri S."/>
            <person name="Balachadran M.T."/>
            <person name="Sivarajan S.R."/>
            <person name="Poveda L."/>
            <person name="Shimizu-Inatsugi R."/>
            <person name="Schlapbach R."/>
            <person name="Sreeman S.M."/>
            <person name="Shimizu K.K."/>
        </authorList>
    </citation>
    <scope>NUCLEOTIDE SEQUENCE</scope>
</reference>
<evidence type="ECO:0000256" key="3">
    <source>
        <dbReference type="ARBA" id="ARBA00022771"/>
    </source>
</evidence>
<protein>
    <recommendedName>
        <fullName evidence="6">Protein FAR1-RELATED SEQUENCE</fullName>
    </recommendedName>
</protein>
<evidence type="ECO:0000256" key="2">
    <source>
        <dbReference type="ARBA" id="ARBA00022723"/>
    </source>
</evidence>
<organism evidence="8 9">
    <name type="scientific">Eleusine coracana subsp. coracana</name>
    <dbReference type="NCBI Taxonomy" id="191504"/>
    <lineage>
        <taxon>Eukaryota</taxon>
        <taxon>Viridiplantae</taxon>
        <taxon>Streptophyta</taxon>
        <taxon>Embryophyta</taxon>
        <taxon>Tracheophyta</taxon>
        <taxon>Spermatophyta</taxon>
        <taxon>Magnoliopsida</taxon>
        <taxon>Liliopsida</taxon>
        <taxon>Poales</taxon>
        <taxon>Poaceae</taxon>
        <taxon>PACMAD clade</taxon>
        <taxon>Chloridoideae</taxon>
        <taxon>Cynodonteae</taxon>
        <taxon>Eleusininae</taxon>
        <taxon>Eleusine</taxon>
    </lineage>
</organism>
<evidence type="ECO:0000313" key="9">
    <source>
        <dbReference type="Proteomes" id="UP001054889"/>
    </source>
</evidence>